<dbReference type="AlphaFoldDB" id="A0A9D4EVH5"/>
<reference evidence="2" key="2">
    <citation type="submission" date="2020-11" db="EMBL/GenBank/DDBJ databases">
        <authorList>
            <person name="McCartney M.A."/>
            <person name="Auch B."/>
            <person name="Kono T."/>
            <person name="Mallez S."/>
            <person name="Becker A."/>
            <person name="Gohl D.M."/>
            <person name="Silverstein K.A.T."/>
            <person name="Koren S."/>
            <person name="Bechman K.B."/>
            <person name="Herman A."/>
            <person name="Abrahante J.E."/>
            <person name="Garbe J."/>
        </authorList>
    </citation>
    <scope>NUCLEOTIDE SEQUENCE</scope>
    <source>
        <strain evidence="2">Duluth1</strain>
        <tissue evidence="2">Whole animal</tissue>
    </source>
</reference>
<feature type="compositionally biased region" description="Basic and acidic residues" evidence="1">
    <location>
        <begin position="330"/>
        <end position="340"/>
    </location>
</feature>
<name>A0A9D4EVH5_DREPO</name>
<feature type="compositionally biased region" description="Polar residues" evidence="1">
    <location>
        <begin position="209"/>
        <end position="225"/>
    </location>
</feature>
<feature type="compositionally biased region" description="Polar residues" evidence="1">
    <location>
        <begin position="175"/>
        <end position="195"/>
    </location>
</feature>
<reference evidence="2" key="1">
    <citation type="journal article" date="2019" name="bioRxiv">
        <title>The Genome of the Zebra Mussel, Dreissena polymorpha: A Resource for Invasive Species Research.</title>
        <authorList>
            <person name="McCartney M.A."/>
            <person name="Auch B."/>
            <person name="Kono T."/>
            <person name="Mallez S."/>
            <person name="Zhang Y."/>
            <person name="Obille A."/>
            <person name="Becker A."/>
            <person name="Abrahante J.E."/>
            <person name="Garbe J."/>
            <person name="Badalamenti J.P."/>
            <person name="Herman A."/>
            <person name="Mangelson H."/>
            <person name="Liachko I."/>
            <person name="Sullivan S."/>
            <person name="Sone E.D."/>
            <person name="Koren S."/>
            <person name="Silverstein K.A.T."/>
            <person name="Beckman K.B."/>
            <person name="Gohl D.M."/>
        </authorList>
    </citation>
    <scope>NUCLEOTIDE SEQUENCE</scope>
    <source>
        <strain evidence="2">Duluth1</strain>
        <tissue evidence="2">Whole animal</tissue>
    </source>
</reference>
<feature type="compositionally biased region" description="Basic and acidic residues" evidence="1">
    <location>
        <begin position="130"/>
        <end position="142"/>
    </location>
</feature>
<feature type="region of interest" description="Disordered" evidence="1">
    <location>
        <begin position="209"/>
        <end position="229"/>
    </location>
</feature>
<sequence length="372" mass="41194">MKDLVQKFGANLNLSETNEKTVDQQPKQVVLSTEVVNNNLEDEGQENEENMKKPNSECIDENGISKHSVALNSASPKHDDDKKQIDSEVKPPNPSGLAIGCNAFAGSHLDTFENKHVGTKTNNSYTPEKVGSDHTEELHDDYTVQSKQSHAENKKQDDQEEEMITQSGTVEIVSQPGQANNNNYFSSESQTSGGQNASVQTSKIEIQGNNQNIGTASRPTCNDQQARNKRLSNGKYRIEKQGARWCLREISSDTLYPQKKIVASSVEFEGTDLLVVDDVDYQIKISPKGIPILEKCYDDDTFESEAAQKATQGHMANQKEQQFANASQKHAKEDVQRESSFDQPITSDANFNTCGNQLQATGAQTDQGKYNR</sequence>
<gene>
    <name evidence="2" type="ORF">DPMN_165121</name>
</gene>
<comment type="caution">
    <text evidence="2">The sequence shown here is derived from an EMBL/GenBank/DDBJ whole genome shotgun (WGS) entry which is preliminary data.</text>
</comment>
<feature type="compositionally biased region" description="Basic and acidic residues" evidence="1">
    <location>
        <begin position="76"/>
        <end position="89"/>
    </location>
</feature>
<dbReference type="EMBL" id="JAIWYP010000008">
    <property type="protein sequence ID" value="KAH3787002.1"/>
    <property type="molecule type" value="Genomic_DNA"/>
</dbReference>
<evidence type="ECO:0000313" key="3">
    <source>
        <dbReference type="Proteomes" id="UP000828390"/>
    </source>
</evidence>
<keyword evidence="3" id="KW-1185">Reference proteome</keyword>
<organism evidence="2 3">
    <name type="scientific">Dreissena polymorpha</name>
    <name type="common">Zebra mussel</name>
    <name type="synonym">Mytilus polymorpha</name>
    <dbReference type="NCBI Taxonomy" id="45954"/>
    <lineage>
        <taxon>Eukaryota</taxon>
        <taxon>Metazoa</taxon>
        <taxon>Spiralia</taxon>
        <taxon>Lophotrochozoa</taxon>
        <taxon>Mollusca</taxon>
        <taxon>Bivalvia</taxon>
        <taxon>Autobranchia</taxon>
        <taxon>Heteroconchia</taxon>
        <taxon>Euheterodonta</taxon>
        <taxon>Imparidentia</taxon>
        <taxon>Neoheterodontei</taxon>
        <taxon>Myida</taxon>
        <taxon>Dreissenoidea</taxon>
        <taxon>Dreissenidae</taxon>
        <taxon>Dreissena</taxon>
    </lineage>
</organism>
<feature type="compositionally biased region" description="Polar residues" evidence="1">
    <location>
        <begin position="341"/>
        <end position="372"/>
    </location>
</feature>
<feature type="compositionally biased region" description="Polar residues" evidence="1">
    <location>
        <begin position="309"/>
        <end position="328"/>
    </location>
</feature>
<protein>
    <submittedName>
        <fullName evidence="2">Uncharacterized protein</fullName>
    </submittedName>
</protein>
<accession>A0A9D4EVH5</accession>
<feature type="region of interest" description="Disordered" evidence="1">
    <location>
        <begin position="307"/>
        <end position="372"/>
    </location>
</feature>
<dbReference type="Proteomes" id="UP000828390">
    <property type="component" value="Unassembled WGS sequence"/>
</dbReference>
<feature type="region of interest" description="Disordered" evidence="1">
    <location>
        <begin position="37"/>
        <end position="97"/>
    </location>
</feature>
<feature type="region of interest" description="Disordered" evidence="1">
    <location>
        <begin position="115"/>
        <end position="195"/>
    </location>
</feature>
<evidence type="ECO:0000313" key="2">
    <source>
        <dbReference type="EMBL" id="KAH3787002.1"/>
    </source>
</evidence>
<proteinExistence type="predicted"/>
<evidence type="ECO:0000256" key="1">
    <source>
        <dbReference type="SAM" id="MobiDB-lite"/>
    </source>
</evidence>